<dbReference type="AlphaFoldDB" id="A0A1B9GTQ5"/>
<dbReference type="PANTHER" id="PTHR43546:SF7">
    <property type="entry name" value="METALLO-BETA-LACTAMASE DOMAIN-CONTAINING PROTEIN"/>
    <property type="match status" value="1"/>
</dbReference>
<dbReference type="InterPro" id="IPR036866">
    <property type="entry name" value="RibonucZ/Hydroxyglut_hydro"/>
</dbReference>
<evidence type="ECO:0000256" key="1">
    <source>
        <dbReference type="SAM" id="MobiDB-lite"/>
    </source>
</evidence>
<gene>
    <name evidence="3" type="ORF">I316_03925</name>
</gene>
<sequence length="350" mass="38682">MSDQRLTIDPARRQPPIRKSTGTADRPFPQPKHVIGKPASSSSSDQPDGSVTFVGTATTLLHFPPFTILTDPNFLHKGDHVHLGPGVNSTRVTDPAIELEELPDIDVVLLSHYHEDHFDKEVEDKLRRDLPIITTPHAKKCLTEDKAVDEKFSEVYDVDTWQSMFVSAVRSSEGKDQGITGRSVKVTAMPGKHVPPGFLEKANDLLGAVPPTNGWMVELGSESHTSVFETGYRIYITGDTLLVDDLVSIPQRYSDAGKPIDLMIAHLGGTTIPSPSIPLLMVTMDGKMGVELIKLVKPEVTIPVHYDDYDVFASPLNDFKEEIKKAGLESKVVFLDRGDRYDFGMRNNKT</sequence>
<reference evidence="3 4" key="1">
    <citation type="submission" date="2013-07" db="EMBL/GenBank/DDBJ databases">
        <title>The Genome Sequence of Cryptococcus heveanensis BCC8398.</title>
        <authorList>
            <consortium name="The Broad Institute Genome Sequencing Platform"/>
            <person name="Cuomo C."/>
            <person name="Litvintseva A."/>
            <person name="Chen Y."/>
            <person name="Heitman J."/>
            <person name="Sun S."/>
            <person name="Springer D."/>
            <person name="Dromer F."/>
            <person name="Young S.K."/>
            <person name="Zeng Q."/>
            <person name="Gargeya S."/>
            <person name="Fitzgerald M."/>
            <person name="Abouelleil A."/>
            <person name="Alvarado L."/>
            <person name="Berlin A.M."/>
            <person name="Chapman S.B."/>
            <person name="Dewar J."/>
            <person name="Goldberg J."/>
            <person name="Griggs A."/>
            <person name="Gujja S."/>
            <person name="Hansen M."/>
            <person name="Howarth C."/>
            <person name="Imamovic A."/>
            <person name="Larimer J."/>
            <person name="McCowan C."/>
            <person name="Murphy C."/>
            <person name="Pearson M."/>
            <person name="Priest M."/>
            <person name="Roberts A."/>
            <person name="Saif S."/>
            <person name="Shea T."/>
            <person name="Sykes S."/>
            <person name="Wortman J."/>
            <person name="Nusbaum C."/>
            <person name="Birren B."/>
        </authorList>
    </citation>
    <scope>NUCLEOTIDE SEQUENCE [LARGE SCALE GENOMIC DNA]</scope>
    <source>
        <strain evidence="3 4">BCC8398</strain>
    </source>
</reference>
<dbReference type="EMBL" id="KV700125">
    <property type="protein sequence ID" value="OCF34411.1"/>
    <property type="molecule type" value="Genomic_DNA"/>
</dbReference>
<feature type="region of interest" description="Disordered" evidence="1">
    <location>
        <begin position="1"/>
        <end position="50"/>
    </location>
</feature>
<reference evidence="4" key="2">
    <citation type="submission" date="2013-12" db="EMBL/GenBank/DDBJ databases">
        <title>Evolution of pathogenesis and genome organization in the Tremellales.</title>
        <authorList>
            <person name="Cuomo C."/>
            <person name="Litvintseva A."/>
            <person name="Heitman J."/>
            <person name="Chen Y."/>
            <person name="Sun S."/>
            <person name="Springer D."/>
            <person name="Dromer F."/>
            <person name="Young S."/>
            <person name="Zeng Q."/>
            <person name="Chapman S."/>
            <person name="Gujja S."/>
            <person name="Saif S."/>
            <person name="Birren B."/>
        </authorList>
    </citation>
    <scope>NUCLEOTIDE SEQUENCE [LARGE SCALE GENOMIC DNA]</scope>
    <source>
        <strain evidence="4">BCC8398</strain>
    </source>
</reference>
<dbReference type="Pfam" id="PF12706">
    <property type="entry name" value="Lactamase_B_2"/>
    <property type="match status" value="1"/>
</dbReference>
<dbReference type="OrthoDB" id="332863at2759"/>
<protein>
    <recommendedName>
        <fullName evidence="2">Metallo-beta-lactamase domain-containing protein</fullName>
    </recommendedName>
</protein>
<proteinExistence type="predicted"/>
<dbReference type="InterPro" id="IPR001279">
    <property type="entry name" value="Metallo-B-lactamas"/>
</dbReference>
<feature type="domain" description="Metallo-beta-lactamase" evidence="2">
    <location>
        <begin position="89"/>
        <end position="306"/>
    </location>
</feature>
<name>A0A1B9GTQ5_9TREE</name>
<keyword evidence="4" id="KW-1185">Reference proteome</keyword>
<dbReference type="SUPFAM" id="SSF56281">
    <property type="entry name" value="Metallo-hydrolase/oxidoreductase"/>
    <property type="match status" value="1"/>
</dbReference>
<evidence type="ECO:0000313" key="3">
    <source>
        <dbReference type="EMBL" id="OCF34411.1"/>
    </source>
</evidence>
<dbReference type="PANTHER" id="PTHR43546">
    <property type="entry name" value="UPF0173 METAL-DEPENDENT HYDROLASE MJ1163-RELATED"/>
    <property type="match status" value="1"/>
</dbReference>
<evidence type="ECO:0000313" key="4">
    <source>
        <dbReference type="Proteomes" id="UP000092666"/>
    </source>
</evidence>
<dbReference type="Proteomes" id="UP000092666">
    <property type="component" value="Unassembled WGS sequence"/>
</dbReference>
<organism evidence="3 4">
    <name type="scientific">Kwoniella heveanensis BCC8398</name>
    <dbReference type="NCBI Taxonomy" id="1296120"/>
    <lineage>
        <taxon>Eukaryota</taxon>
        <taxon>Fungi</taxon>
        <taxon>Dikarya</taxon>
        <taxon>Basidiomycota</taxon>
        <taxon>Agaricomycotina</taxon>
        <taxon>Tremellomycetes</taxon>
        <taxon>Tremellales</taxon>
        <taxon>Cryptococcaceae</taxon>
        <taxon>Kwoniella</taxon>
    </lineage>
</organism>
<evidence type="ECO:0000259" key="2">
    <source>
        <dbReference type="Pfam" id="PF12706"/>
    </source>
</evidence>
<dbReference type="InterPro" id="IPR050114">
    <property type="entry name" value="UPF0173_UPF0282_UlaG_hydrolase"/>
</dbReference>
<accession>A0A1B9GTQ5</accession>
<dbReference type="Gene3D" id="3.60.15.10">
    <property type="entry name" value="Ribonuclease Z/Hydroxyacylglutathione hydrolase-like"/>
    <property type="match status" value="1"/>
</dbReference>